<proteinExistence type="predicted"/>
<reference evidence="2" key="2">
    <citation type="journal article" date="2015" name="Fish Shellfish Immunol.">
        <title>Early steps in the European eel (Anguilla anguilla)-Vibrio vulnificus interaction in the gills: Role of the RtxA13 toxin.</title>
        <authorList>
            <person name="Callol A."/>
            <person name="Pajuelo D."/>
            <person name="Ebbesson L."/>
            <person name="Teles M."/>
            <person name="MacKenzie S."/>
            <person name="Amaro C."/>
        </authorList>
    </citation>
    <scope>NUCLEOTIDE SEQUENCE</scope>
</reference>
<evidence type="ECO:0008006" key="3">
    <source>
        <dbReference type="Google" id="ProtNLM"/>
    </source>
</evidence>
<reference evidence="2" key="1">
    <citation type="submission" date="2014-11" db="EMBL/GenBank/DDBJ databases">
        <authorList>
            <person name="Amaro Gonzalez C."/>
        </authorList>
    </citation>
    <scope>NUCLEOTIDE SEQUENCE</scope>
</reference>
<protein>
    <recommendedName>
        <fullName evidence="3">Secreted protein</fullName>
    </recommendedName>
</protein>
<accession>A0A0E9TXQ2</accession>
<keyword evidence="1" id="KW-0732">Signal</keyword>
<organism evidence="2">
    <name type="scientific">Anguilla anguilla</name>
    <name type="common">European freshwater eel</name>
    <name type="synonym">Muraena anguilla</name>
    <dbReference type="NCBI Taxonomy" id="7936"/>
    <lineage>
        <taxon>Eukaryota</taxon>
        <taxon>Metazoa</taxon>
        <taxon>Chordata</taxon>
        <taxon>Craniata</taxon>
        <taxon>Vertebrata</taxon>
        <taxon>Euteleostomi</taxon>
        <taxon>Actinopterygii</taxon>
        <taxon>Neopterygii</taxon>
        <taxon>Teleostei</taxon>
        <taxon>Anguilliformes</taxon>
        <taxon>Anguillidae</taxon>
        <taxon>Anguilla</taxon>
    </lineage>
</organism>
<feature type="chain" id="PRO_5002433577" description="Secreted protein" evidence="1">
    <location>
        <begin position="22"/>
        <end position="69"/>
    </location>
</feature>
<sequence>MRKAQNKFHTFFYILLKYVCCLQNPIVNSDMCRCFMERSLVERNGEIQISSVILYKYFKIISIPNVSIF</sequence>
<evidence type="ECO:0000256" key="1">
    <source>
        <dbReference type="SAM" id="SignalP"/>
    </source>
</evidence>
<evidence type="ECO:0000313" key="2">
    <source>
        <dbReference type="EMBL" id="JAH58227.1"/>
    </source>
</evidence>
<dbReference type="EMBL" id="GBXM01050350">
    <property type="protein sequence ID" value="JAH58227.1"/>
    <property type="molecule type" value="Transcribed_RNA"/>
</dbReference>
<name>A0A0E9TXQ2_ANGAN</name>
<feature type="signal peptide" evidence="1">
    <location>
        <begin position="1"/>
        <end position="21"/>
    </location>
</feature>
<dbReference type="AlphaFoldDB" id="A0A0E9TXQ2"/>